<proteinExistence type="predicted"/>
<evidence type="ECO:0000313" key="1">
    <source>
        <dbReference type="EMBL" id="KAG5597492.1"/>
    </source>
</evidence>
<dbReference type="Proteomes" id="UP000824120">
    <property type="component" value="Chromosome 7"/>
</dbReference>
<dbReference type="EMBL" id="JACXVP010000007">
    <property type="protein sequence ID" value="KAG5597492.1"/>
    <property type="molecule type" value="Genomic_DNA"/>
</dbReference>
<dbReference type="AlphaFoldDB" id="A0A9J5YDZ8"/>
<reference evidence="1 2" key="1">
    <citation type="submission" date="2020-09" db="EMBL/GenBank/DDBJ databases">
        <title>De no assembly of potato wild relative species, Solanum commersonii.</title>
        <authorList>
            <person name="Cho K."/>
        </authorList>
    </citation>
    <scope>NUCLEOTIDE SEQUENCE [LARGE SCALE GENOMIC DNA]</scope>
    <source>
        <strain evidence="1">LZ3.2</strain>
        <tissue evidence="1">Leaf</tissue>
    </source>
</reference>
<keyword evidence="2" id="KW-1185">Reference proteome</keyword>
<accession>A0A9J5YDZ8</accession>
<comment type="caution">
    <text evidence="1">The sequence shown here is derived from an EMBL/GenBank/DDBJ whole genome shotgun (WGS) entry which is preliminary data.</text>
</comment>
<gene>
    <name evidence="1" type="ORF">H5410_038724</name>
</gene>
<protein>
    <submittedName>
        <fullName evidence="1">Uncharacterized protein</fullName>
    </submittedName>
</protein>
<organism evidence="1 2">
    <name type="scientific">Solanum commersonii</name>
    <name type="common">Commerson's wild potato</name>
    <name type="synonym">Commerson's nightshade</name>
    <dbReference type="NCBI Taxonomy" id="4109"/>
    <lineage>
        <taxon>Eukaryota</taxon>
        <taxon>Viridiplantae</taxon>
        <taxon>Streptophyta</taxon>
        <taxon>Embryophyta</taxon>
        <taxon>Tracheophyta</taxon>
        <taxon>Spermatophyta</taxon>
        <taxon>Magnoliopsida</taxon>
        <taxon>eudicotyledons</taxon>
        <taxon>Gunneridae</taxon>
        <taxon>Pentapetalae</taxon>
        <taxon>asterids</taxon>
        <taxon>lamiids</taxon>
        <taxon>Solanales</taxon>
        <taxon>Solanaceae</taxon>
        <taxon>Solanoideae</taxon>
        <taxon>Solaneae</taxon>
        <taxon>Solanum</taxon>
    </lineage>
</organism>
<name>A0A9J5YDZ8_SOLCO</name>
<sequence length="93" mass="10790">MILVGVGRFDRFGVGVEEKGERLGWRCLELGAAGCLRLKSAGWWWRERREEEKNEGRFWVVSSGVCWLEKGGVMDVFVHLFRGHLVVSFYLEK</sequence>
<evidence type="ECO:0000313" key="2">
    <source>
        <dbReference type="Proteomes" id="UP000824120"/>
    </source>
</evidence>